<name>A0ABN7SR44_OIKDI</name>
<reference evidence="2 3" key="1">
    <citation type="submission" date="2021-04" db="EMBL/GenBank/DDBJ databases">
        <authorList>
            <person name="Bliznina A."/>
        </authorList>
    </citation>
    <scope>NUCLEOTIDE SEQUENCE [LARGE SCALE GENOMIC DNA]</scope>
</reference>
<sequence length="455" mass="51621">MKSQNAEPPEEYKLPSESEDSNDEAPPSDQPESPPNESQIDSKNPQQGQGTSVNLERLKGLVWDIQNSLNTNASIPPKRILCYGETLDDKINNLATEAAKIISESQEASKIMKTILQEAEHEGLQGIQLLDAFQTIAIIAHSPSIGINRRLASTNKVELETIQDTLELTVRPVVEKLMKQVHASSVYNSAEITFWAKMMEPLERDSVSKDDLRKLEEAAAWILGRLWNESAEAIFRMILARCKPPENLNSRASPRMTLIAHIWNIRFKKILELSPDKRHASFANERQLSISIANSIFGEILFQITNTRCIFPRLLSSAARSAWTHLNTLCGASNPISLTLKEFLTNIDSNQDYTAWDAIRTLRRIWPPRDCIADAEYRALNLNDIDNRLERGLEDPSSLYGTTYEKLFWKIPIPRSYESARTTAGFKRKRANEEDEELENNRIRDAGHGEQRDLQ</sequence>
<dbReference type="Proteomes" id="UP001158576">
    <property type="component" value="Chromosome 1"/>
</dbReference>
<feature type="compositionally biased region" description="Basic and acidic residues" evidence="1">
    <location>
        <begin position="439"/>
        <end position="455"/>
    </location>
</feature>
<gene>
    <name evidence="2" type="ORF">OKIOD_LOCUS9845</name>
</gene>
<evidence type="ECO:0000256" key="1">
    <source>
        <dbReference type="SAM" id="MobiDB-lite"/>
    </source>
</evidence>
<protein>
    <submittedName>
        <fullName evidence="2">Oidioi.mRNA.OKI2018_I69.chr1.g1080.t1.cds</fullName>
    </submittedName>
</protein>
<evidence type="ECO:0000313" key="3">
    <source>
        <dbReference type="Proteomes" id="UP001158576"/>
    </source>
</evidence>
<keyword evidence="3" id="KW-1185">Reference proteome</keyword>
<feature type="region of interest" description="Disordered" evidence="1">
    <location>
        <begin position="1"/>
        <end position="51"/>
    </location>
</feature>
<feature type="compositionally biased region" description="Polar residues" evidence="1">
    <location>
        <begin position="35"/>
        <end position="51"/>
    </location>
</feature>
<feature type="region of interest" description="Disordered" evidence="1">
    <location>
        <begin position="422"/>
        <end position="455"/>
    </location>
</feature>
<dbReference type="EMBL" id="OU015566">
    <property type="protein sequence ID" value="CAG5104073.1"/>
    <property type="molecule type" value="Genomic_DNA"/>
</dbReference>
<proteinExistence type="predicted"/>
<organism evidence="2 3">
    <name type="scientific">Oikopleura dioica</name>
    <name type="common">Tunicate</name>
    <dbReference type="NCBI Taxonomy" id="34765"/>
    <lineage>
        <taxon>Eukaryota</taxon>
        <taxon>Metazoa</taxon>
        <taxon>Chordata</taxon>
        <taxon>Tunicata</taxon>
        <taxon>Appendicularia</taxon>
        <taxon>Copelata</taxon>
        <taxon>Oikopleuridae</taxon>
        <taxon>Oikopleura</taxon>
    </lineage>
</organism>
<accession>A0ABN7SR44</accession>
<evidence type="ECO:0000313" key="2">
    <source>
        <dbReference type="EMBL" id="CAG5104073.1"/>
    </source>
</evidence>